<dbReference type="Pfam" id="PF13276">
    <property type="entry name" value="HTH_21"/>
    <property type="match status" value="1"/>
</dbReference>
<proteinExistence type="predicted"/>
<evidence type="ECO:0000259" key="1">
    <source>
        <dbReference type="PROSITE" id="PS50994"/>
    </source>
</evidence>
<sequence length="291" mass="34317">MMVIDDLKDQISLREISRISGISLSGYYYKPVKRYIQRLDPAIKEKVRYIASERTTYGYRRVWAVLRNSGTEVNQKTVRKVLKDNNLNLPAFKHRGRTKARNLFRPHGPDQLWQTDITYIPTESGMTYLMCIKDCFTKEWQGYRYSRSCMARDAIRSVENAVLLAFNGSVPEGLVLRTDSGPQYISKEFRSAMKLLGIKLEYIQKHTPEDNGDIESFHNSIKTDYIWPNEFRNFNDASIEIEKAFTDYNECRLHSSIDYLPLREFRRKFLNDSAFRERFEKKEVEVKLDEN</sequence>
<dbReference type="NCBIfam" id="NF033516">
    <property type="entry name" value="transpos_IS3"/>
    <property type="match status" value="1"/>
</dbReference>
<reference evidence="2 3" key="1">
    <citation type="submission" date="2016-04" db="EMBL/GenBank/DDBJ databases">
        <authorList>
            <person name="Evans L.H."/>
            <person name="Alamgir A."/>
            <person name="Owens N."/>
            <person name="Weber N.D."/>
            <person name="Virtaneva K."/>
            <person name="Barbian K."/>
            <person name="Babar A."/>
            <person name="Rosenke K."/>
        </authorList>
    </citation>
    <scope>NUCLEOTIDE SEQUENCE [LARGE SCALE GENOMIC DNA]</scope>
    <source>
        <strain evidence="3">S5(T) (JCM 30642 \VKM B-2941)</strain>
    </source>
</reference>
<dbReference type="GO" id="GO:0003676">
    <property type="term" value="F:nucleic acid binding"/>
    <property type="evidence" value="ECO:0007669"/>
    <property type="project" value="InterPro"/>
</dbReference>
<dbReference type="InterPro" id="IPR048020">
    <property type="entry name" value="Transpos_IS3"/>
</dbReference>
<dbReference type="Pfam" id="PF00665">
    <property type="entry name" value="rve"/>
    <property type="match status" value="1"/>
</dbReference>
<dbReference type="InterPro" id="IPR036397">
    <property type="entry name" value="RNaseH_sf"/>
</dbReference>
<dbReference type="RefSeq" id="WP_148689600.1">
    <property type="nucleotide sequence ID" value="NZ_LT671858.1"/>
</dbReference>
<accession>A0A1N5TN39</accession>
<dbReference type="SUPFAM" id="SSF53098">
    <property type="entry name" value="Ribonuclease H-like"/>
    <property type="match status" value="1"/>
</dbReference>
<dbReference type="PANTHER" id="PTHR46889:SF4">
    <property type="entry name" value="TRANSPOSASE INSO FOR INSERTION SEQUENCE ELEMENT IS911B-RELATED"/>
    <property type="match status" value="1"/>
</dbReference>
<dbReference type="InterPro" id="IPR012337">
    <property type="entry name" value="RNaseH-like_sf"/>
</dbReference>
<dbReference type="PANTHER" id="PTHR46889">
    <property type="entry name" value="TRANSPOSASE INSF FOR INSERTION SEQUENCE IS3B-RELATED"/>
    <property type="match status" value="1"/>
</dbReference>
<name>A0A1N5TN39_9ARCH</name>
<dbReference type="Proteomes" id="UP000195607">
    <property type="component" value="Chromosome I"/>
</dbReference>
<feature type="domain" description="Integrase catalytic" evidence="1">
    <location>
        <begin position="105"/>
        <end position="269"/>
    </location>
</feature>
<dbReference type="InterPro" id="IPR025948">
    <property type="entry name" value="HTH-like_dom"/>
</dbReference>
<dbReference type="AlphaFoldDB" id="A0A1N5TN39"/>
<dbReference type="GeneID" id="41587915"/>
<evidence type="ECO:0000313" key="2">
    <source>
        <dbReference type="EMBL" id="SIM49801.1"/>
    </source>
</evidence>
<dbReference type="GO" id="GO:0015074">
    <property type="term" value="P:DNA integration"/>
    <property type="evidence" value="ECO:0007669"/>
    <property type="project" value="InterPro"/>
</dbReference>
<dbReference type="PROSITE" id="PS50994">
    <property type="entry name" value="INTEGRASE"/>
    <property type="match status" value="1"/>
</dbReference>
<dbReference type="Gene3D" id="3.30.420.10">
    <property type="entry name" value="Ribonuclease H-like superfamily/Ribonuclease H"/>
    <property type="match status" value="1"/>
</dbReference>
<dbReference type="InterPro" id="IPR050900">
    <property type="entry name" value="Transposase_IS3/IS150/IS904"/>
</dbReference>
<evidence type="ECO:0000313" key="3">
    <source>
        <dbReference type="Proteomes" id="UP000195607"/>
    </source>
</evidence>
<gene>
    <name evidence="2" type="ORF">CSP5_0631</name>
</gene>
<dbReference type="EMBL" id="LT671858">
    <property type="protein sequence ID" value="SIM49801.1"/>
    <property type="molecule type" value="Genomic_DNA"/>
</dbReference>
<dbReference type="InterPro" id="IPR001584">
    <property type="entry name" value="Integrase_cat-core"/>
</dbReference>
<organism evidence="2 3">
    <name type="scientific">Cuniculiplasma divulgatum</name>
    <dbReference type="NCBI Taxonomy" id="1673428"/>
    <lineage>
        <taxon>Archaea</taxon>
        <taxon>Methanobacteriati</taxon>
        <taxon>Thermoplasmatota</taxon>
        <taxon>Thermoplasmata</taxon>
        <taxon>Thermoplasmatales</taxon>
        <taxon>Cuniculiplasmataceae</taxon>
        <taxon>Cuniculiplasma</taxon>
    </lineage>
</organism>
<protein>
    <submittedName>
        <fullName evidence="2">IS3 family transposase OrfB</fullName>
    </submittedName>
</protein>